<reference evidence="4" key="1">
    <citation type="submission" date="2016-11" db="EMBL/GenBank/DDBJ databases">
        <authorList>
            <person name="Varghese N."/>
            <person name="Submissions S."/>
        </authorList>
    </citation>
    <scope>NUCLEOTIDE SEQUENCE [LARGE SCALE GENOMIC DNA]</scope>
    <source>
        <strain evidence="4">DSM 18802</strain>
    </source>
</reference>
<feature type="transmembrane region" description="Helical" evidence="1">
    <location>
        <begin position="204"/>
        <end position="223"/>
    </location>
</feature>
<dbReference type="RefSeq" id="WP_073255386.1">
    <property type="nucleotide sequence ID" value="NZ_FRCR01000004.1"/>
</dbReference>
<organism evidence="3 4">
    <name type="scientific">Caldanaerovirga acetigignens</name>
    <dbReference type="NCBI Taxonomy" id="447595"/>
    <lineage>
        <taxon>Bacteria</taxon>
        <taxon>Bacillati</taxon>
        <taxon>Bacillota</taxon>
        <taxon>Clostridia</taxon>
        <taxon>Thermosediminibacterales</taxon>
        <taxon>Thermosediminibacteraceae</taxon>
        <taxon>Caldanaerovirga</taxon>
    </lineage>
</organism>
<keyword evidence="4" id="KW-1185">Reference proteome</keyword>
<gene>
    <name evidence="3" type="ORF">SAMN05660826_00936</name>
</gene>
<dbReference type="Proteomes" id="UP000184375">
    <property type="component" value="Unassembled WGS sequence"/>
</dbReference>
<evidence type="ECO:0000313" key="3">
    <source>
        <dbReference type="EMBL" id="SHM38852.1"/>
    </source>
</evidence>
<keyword evidence="1" id="KW-1133">Transmembrane helix</keyword>
<evidence type="ECO:0000259" key="2">
    <source>
        <dbReference type="Pfam" id="PF04536"/>
    </source>
</evidence>
<sequence>MKKRKHYVLWLAAAVVLLICFSIFLKEVAAQDPVPSRPSELVYVYDYAGLIDEADEAKIRAYAKAIDDRTGAQIVVVTVNHFSGRTIEDYALELFRSWGIGDREKNNGVLILVNKENLLSGKSGRIRIEVGYGLEGAITDGKAGWILDTYALPAFEEGEYSKGITDTFMAVAAQVAGEYNLDLKEGEFAELSAYSGEEGIPLELILAIMFFIVTWIIILSGLWPGIWRRPPGGGFGPFRGPFGGGFFGGGFGGFGGGFGGGGFSGRGGFGGGSSGGGGASR</sequence>
<keyword evidence="1" id="KW-0812">Transmembrane</keyword>
<name>A0A1M7IDL3_9FIRM</name>
<dbReference type="Pfam" id="PF04536">
    <property type="entry name" value="TPM_phosphatase"/>
    <property type="match status" value="1"/>
</dbReference>
<dbReference type="PANTHER" id="PTHR30373">
    <property type="entry name" value="UPF0603 PROTEIN YGCG"/>
    <property type="match status" value="1"/>
</dbReference>
<dbReference type="Gene3D" id="3.10.310.50">
    <property type="match status" value="1"/>
</dbReference>
<dbReference type="OrthoDB" id="9810918at2"/>
<protein>
    <recommendedName>
        <fullName evidence="2">TPM domain-containing protein</fullName>
    </recommendedName>
</protein>
<proteinExistence type="predicted"/>
<evidence type="ECO:0000256" key="1">
    <source>
        <dbReference type="SAM" id="Phobius"/>
    </source>
</evidence>
<evidence type="ECO:0000313" key="4">
    <source>
        <dbReference type="Proteomes" id="UP000184375"/>
    </source>
</evidence>
<keyword evidence="1" id="KW-0472">Membrane</keyword>
<dbReference type="EMBL" id="FRCR01000004">
    <property type="protein sequence ID" value="SHM38852.1"/>
    <property type="molecule type" value="Genomic_DNA"/>
</dbReference>
<accession>A0A1M7IDL3</accession>
<dbReference type="STRING" id="447595.SAMN05660826_00936"/>
<dbReference type="InterPro" id="IPR007621">
    <property type="entry name" value="TPM_dom"/>
</dbReference>
<dbReference type="PANTHER" id="PTHR30373:SF2">
    <property type="entry name" value="UPF0603 PROTEIN YGCG"/>
    <property type="match status" value="1"/>
</dbReference>
<feature type="domain" description="TPM" evidence="2">
    <location>
        <begin position="44"/>
        <end position="173"/>
    </location>
</feature>
<dbReference type="AlphaFoldDB" id="A0A1M7IDL3"/>